<dbReference type="AlphaFoldDB" id="A0A1H6YG73"/>
<proteinExistence type="predicted"/>
<organism evidence="3 4">
    <name type="scientific">Myroides marinus</name>
    <dbReference type="NCBI Taxonomy" id="703342"/>
    <lineage>
        <taxon>Bacteria</taxon>
        <taxon>Pseudomonadati</taxon>
        <taxon>Bacteroidota</taxon>
        <taxon>Flavobacteriia</taxon>
        <taxon>Flavobacteriales</taxon>
        <taxon>Flavobacteriaceae</taxon>
        <taxon>Myroides</taxon>
    </lineage>
</organism>
<accession>A0A1H6YG73</accession>
<evidence type="ECO:0000256" key="1">
    <source>
        <dbReference type="SAM" id="Coils"/>
    </source>
</evidence>
<keyword evidence="1" id="KW-0175">Coiled coil</keyword>
<feature type="compositionally biased region" description="Polar residues" evidence="2">
    <location>
        <begin position="92"/>
        <end position="101"/>
    </location>
</feature>
<evidence type="ECO:0000256" key="2">
    <source>
        <dbReference type="SAM" id="MobiDB-lite"/>
    </source>
</evidence>
<dbReference type="RefSeq" id="WP_074748313.1">
    <property type="nucleotide sequence ID" value="NZ_FNYS01000033.1"/>
</dbReference>
<dbReference type="EMBL" id="FNYS01000033">
    <property type="protein sequence ID" value="SEJ40303.1"/>
    <property type="molecule type" value="Genomic_DNA"/>
</dbReference>
<reference evidence="3 4" key="1">
    <citation type="submission" date="2016-10" db="EMBL/GenBank/DDBJ databases">
        <authorList>
            <person name="de Groot N.N."/>
        </authorList>
    </citation>
    <scope>NUCLEOTIDE SEQUENCE [LARGE SCALE GENOMIC DNA]</scope>
    <source>
        <strain evidence="3 4">DSM 23048</strain>
    </source>
</reference>
<sequence>MKKSLFLLTILFSIATIAQKKTKKQLAEESLKRMQQRMETFYKERNKQDSIFNANLIEREQDPTHCADLQIFNDDSKKQQAQDSLPKKQTEVDTFNKNFKS</sequence>
<feature type="coiled-coil region" evidence="1">
    <location>
        <begin position="17"/>
        <end position="44"/>
    </location>
</feature>
<evidence type="ECO:0000313" key="3">
    <source>
        <dbReference type="EMBL" id="SEJ40303.1"/>
    </source>
</evidence>
<name>A0A1H6YG73_9FLAO</name>
<gene>
    <name evidence="3" type="ORF">SAMN04488018_13311</name>
</gene>
<evidence type="ECO:0000313" key="4">
    <source>
        <dbReference type="Proteomes" id="UP000183077"/>
    </source>
</evidence>
<feature type="compositionally biased region" description="Basic and acidic residues" evidence="2">
    <location>
        <begin position="77"/>
        <end position="91"/>
    </location>
</feature>
<feature type="region of interest" description="Disordered" evidence="2">
    <location>
        <begin position="77"/>
        <end position="101"/>
    </location>
</feature>
<dbReference type="GeneID" id="82258784"/>
<dbReference type="Proteomes" id="UP000183077">
    <property type="component" value="Unassembled WGS sequence"/>
</dbReference>
<protein>
    <submittedName>
        <fullName evidence="3">Uncharacterized protein</fullName>
    </submittedName>
</protein>